<organism evidence="3 4">
    <name type="scientific">Pseudohalioglobus sediminis</name>
    <dbReference type="NCBI Taxonomy" id="2606449"/>
    <lineage>
        <taxon>Bacteria</taxon>
        <taxon>Pseudomonadati</taxon>
        <taxon>Pseudomonadota</taxon>
        <taxon>Gammaproteobacteria</taxon>
        <taxon>Cellvibrionales</taxon>
        <taxon>Halieaceae</taxon>
        <taxon>Pseudohalioglobus</taxon>
    </lineage>
</organism>
<name>A0A5B0X2U4_9GAMM</name>
<evidence type="ECO:0000313" key="4">
    <source>
        <dbReference type="Proteomes" id="UP000323708"/>
    </source>
</evidence>
<gene>
    <name evidence="3" type="ORF">F0M18_08015</name>
</gene>
<evidence type="ECO:0000259" key="2">
    <source>
        <dbReference type="Pfam" id="PF13452"/>
    </source>
</evidence>
<protein>
    <submittedName>
        <fullName evidence="3">Acyl dehydratase</fullName>
    </submittedName>
</protein>
<dbReference type="Proteomes" id="UP000323708">
    <property type="component" value="Unassembled WGS sequence"/>
</dbReference>
<proteinExistence type="predicted"/>
<dbReference type="EMBL" id="VTUX01000003">
    <property type="protein sequence ID" value="KAA1192601.1"/>
    <property type="molecule type" value="Genomic_DNA"/>
</dbReference>
<feature type="region of interest" description="Disordered" evidence="1">
    <location>
        <begin position="174"/>
        <end position="200"/>
    </location>
</feature>
<evidence type="ECO:0000313" key="3">
    <source>
        <dbReference type="EMBL" id="KAA1192601.1"/>
    </source>
</evidence>
<accession>A0A5B0X2U4</accession>
<feature type="compositionally biased region" description="Basic and acidic residues" evidence="1">
    <location>
        <begin position="178"/>
        <end position="187"/>
    </location>
</feature>
<dbReference type="CDD" id="cd03441">
    <property type="entry name" value="R_hydratase_like"/>
    <property type="match status" value="1"/>
</dbReference>
<dbReference type="InterPro" id="IPR029069">
    <property type="entry name" value="HotDog_dom_sf"/>
</dbReference>
<evidence type="ECO:0000256" key="1">
    <source>
        <dbReference type="SAM" id="MobiDB-lite"/>
    </source>
</evidence>
<comment type="caution">
    <text evidence="3">The sequence shown here is derived from an EMBL/GenBank/DDBJ whole genome shotgun (WGS) entry which is preliminary data.</text>
</comment>
<dbReference type="InterPro" id="IPR039569">
    <property type="entry name" value="FAS1-like_DH_region"/>
</dbReference>
<dbReference type="AlphaFoldDB" id="A0A5B0X2U4"/>
<dbReference type="RefSeq" id="WP_149610884.1">
    <property type="nucleotide sequence ID" value="NZ_VTUX01000003.1"/>
</dbReference>
<dbReference type="Gene3D" id="3.10.129.10">
    <property type="entry name" value="Hotdog Thioesterase"/>
    <property type="match status" value="2"/>
</dbReference>
<keyword evidence="4" id="KW-1185">Reference proteome</keyword>
<feature type="domain" description="FAS1-like dehydratase" evidence="2">
    <location>
        <begin position="39"/>
        <end position="168"/>
    </location>
</feature>
<reference evidence="3 4" key="1">
    <citation type="submission" date="2019-09" db="EMBL/GenBank/DDBJ databases">
        <authorList>
            <person name="Chen X.-Y."/>
        </authorList>
    </citation>
    <scope>NUCLEOTIDE SEQUENCE [LARGE SCALE GENOMIC DNA]</scope>
    <source>
        <strain evidence="3 4">NY5</strain>
    </source>
</reference>
<dbReference type="SUPFAM" id="SSF54637">
    <property type="entry name" value="Thioesterase/thiol ester dehydrase-isomerase"/>
    <property type="match status" value="2"/>
</dbReference>
<sequence>MSESKTEQSDTGKITDTTLRRMQERVGVEVPEPRRYHNDVVTQDGSRHFCWGYGDDNPLYCDANYAKDTRWGGLITAPGFTYTMGENDVPPLPPELKQKLKGDPLTGLGAYQAEMTFEWWKPLREGDRCYLRKALVGTRLAEGRVGGKSIHEVRGIFQRNQDGEPVAARRGLFIANERSQDKGDKKTEKKKKPMSLPEPYSDEELAEIDACYEAEDGIRRGTTPRYWEDVAVGDSLPKMVKGPLKLTDLILWHMGWGLQISPPGAFKLTYDVRKKVPGLFPKDHLGVPDTVQRCHWQEDWAQQLGFPGPYDYGGQREVWLTHLLTNWMGDDGWLWKFSVQHRKFNFLGDTSWLHGEVTDKREQDGRFEVHLDVWCLNRAGEKSSLGNAVVLLPSKEHGEVLLPEPPADNLTDLIQFEVEKYNQEHA</sequence>
<dbReference type="Pfam" id="PF13452">
    <property type="entry name" value="FAS1_DH_region"/>
    <property type="match status" value="1"/>
</dbReference>